<proteinExistence type="predicted"/>
<organism evidence="1 2">
    <name type="scientific">Hominibacterium faecale</name>
    <dbReference type="NCBI Taxonomy" id="2839743"/>
    <lineage>
        <taxon>Bacteria</taxon>
        <taxon>Bacillati</taxon>
        <taxon>Bacillota</taxon>
        <taxon>Clostridia</taxon>
        <taxon>Peptostreptococcales</taxon>
        <taxon>Anaerovoracaceae</taxon>
        <taxon>Hominibacterium</taxon>
    </lineage>
</organism>
<comment type="caution">
    <text evidence="1">The sequence shown here is derived from an EMBL/GenBank/DDBJ whole genome shotgun (WGS) entry which is preliminary data.</text>
</comment>
<reference evidence="1" key="1">
    <citation type="submission" date="2022-09" db="EMBL/GenBank/DDBJ databases">
        <title>Culturomic study of gut microbiota in children with autism spectrum disorder.</title>
        <authorList>
            <person name="Efimov B.A."/>
            <person name="Chaplin A.V."/>
            <person name="Sokolova S.R."/>
            <person name="Pikina A.P."/>
            <person name="Korzhanova M."/>
            <person name="Belova V."/>
            <person name="Korostin D."/>
        </authorList>
    </citation>
    <scope>NUCLEOTIDE SEQUENCE</scope>
    <source>
        <strain evidence="1">ASD5510</strain>
    </source>
</reference>
<dbReference type="RefSeq" id="WP_269478543.1">
    <property type="nucleotide sequence ID" value="NZ_JAOSHN010000004.1"/>
</dbReference>
<dbReference type="AlphaFoldDB" id="A0A9J6QSE9"/>
<sequence>MECRVFLYRGKQYDQPPKAMLIDRILYHLYRKKDQEQPPYELPENMRIFFQGKKATKSLCSCDYDCGENC</sequence>
<dbReference type="EMBL" id="JAOSHN010000004">
    <property type="protein sequence ID" value="MCU7378941.1"/>
    <property type="molecule type" value="Genomic_DNA"/>
</dbReference>
<evidence type="ECO:0000313" key="2">
    <source>
        <dbReference type="Proteomes" id="UP001065549"/>
    </source>
</evidence>
<gene>
    <name evidence="1" type="ORF">OBO34_11295</name>
</gene>
<keyword evidence="2" id="KW-1185">Reference proteome</keyword>
<protein>
    <submittedName>
        <fullName evidence="1">DUF2703 domain-containing protein</fullName>
    </submittedName>
</protein>
<evidence type="ECO:0000313" key="1">
    <source>
        <dbReference type="EMBL" id="MCU7378941.1"/>
    </source>
</evidence>
<accession>A0A9J6QSE9</accession>
<name>A0A9J6QSE9_9FIRM</name>
<dbReference type="Proteomes" id="UP001065549">
    <property type="component" value="Unassembled WGS sequence"/>
</dbReference>